<dbReference type="AlphaFoldDB" id="A0A9W6YL01"/>
<comment type="caution">
    <text evidence="1">The sequence shown here is derived from an EMBL/GenBank/DDBJ whole genome shotgun (WGS) entry which is preliminary data.</text>
</comment>
<evidence type="ECO:0000313" key="2">
    <source>
        <dbReference type="Proteomes" id="UP001165121"/>
    </source>
</evidence>
<sequence length="179" mass="19562">MLTQQDAADTLYSNTDNSIEILADSPGYQLDLWVYDNIQNLEAGPMEVVVKAVDRAYALAASSAQELVDDDKAPPSPPVTPLELVSSDLPVVAQMINSRLGQLTNKSHKVDEAALHSIVAEFNELRREYDVSNKFRQAVKESDKPLATFDDMWAVGDAANKFPTLAEFCGGFASIQELA</sequence>
<proteinExistence type="predicted"/>
<dbReference type="Proteomes" id="UP001165121">
    <property type="component" value="Unassembled WGS sequence"/>
</dbReference>
<accession>A0A9W6YL01</accession>
<evidence type="ECO:0000313" key="1">
    <source>
        <dbReference type="EMBL" id="GMF66743.1"/>
    </source>
</evidence>
<organism evidence="1 2">
    <name type="scientific">Phytophthora fragariaefolia</name>
    <dbReference type="NCBI Taxonomy" id="1490495"/>
    <lineage>
        <taxon>Eukaryota</taxon>
        <taxon>Sar</taxon>
        <taxon>Stramenopiles</taxon>
        <taxon>Oomycota</taxon>
        <taxon>Peronosporomycetes</taxon>
        <taxon>Peronosporales</taxon>
        <taxon>Peronosporaceae</taxon>
        <taxon>Phytophthora</taxon>
    </lineage>
</organism>
<protein>
    <submittedName>
        <fullName evidence="1">Unnamed protein product</fullName>
    </submittedName>
</protein>
<name>A0A9W6YL01_9STRA</name>
<gene>
    <name evidence="1" type="ORF">Pfra01_002829800</name>
</gene>
<dbReference type="OrthoDB" id="128228at2759"/>
<keyword evidence="2" id="KW-1185">Reference proteome</keyword>
<reference evidence="1" key="1">
    <citation type="submission" date="2023-04" db="EMBL/GenBank/DDBJ databases">
        <title>Phytophthora fragariaefolia NBRC 109709.</title>
        <authorList>
            <person name="Ichikawa N."/>
            <person name="Sato H."/>
            <person name="Tonouchi N."/>
        </authorList>
    </citation>
    <scope>NUCLEOTIDE SEQUENCE</scope>
    <source>
        <strain evidence="1">NBRC 109709</strain>
    </source>
</reference>
<dbReference type="EMBL" id="BSXT01008753">
    <property type="protein sequence ID" value="GMF66743.1"/>
    <property type="molecule type" value="Genomic_DNA"/>
</dbReference>